<protein>
    <submittedName>
        <fullName evidence="1">Uncharacterized protein</fullName>
    </submittedName>
</protein>
<dbReference type="Proteomes" id="UP000247647">
    <property type="component" value="Unassembled WGS sequence"/>
</dbReference>
<dbReference type="EMBL" id="KZ821448">
    <property type="protein sequence ID" value="PYH38075.1"/>
    <property type="molecule type" value="Genomic_DNA"/>
</dbReference>
<accession>A0A318YTG8</accession>
<dbReference type="GeneID" id="37129555"/>
<evidence type="ECO:0000313" key="2">
    <source>
        <dbReference type="Proteomes" id="UP000247647"/>
    </source>
</evidence>
<dbReference type="RefSeq" id="XP_025483553.1">
    <property type="nucleotide sequence ID" value="XM_025627099.1"/>
</dbReference>
<reference evidence="1" key="1">
    <citation type="submission" date="2016-12" db="EMBL/GenBank/DDBJ databases">
        <title>The genomes of Aspergillus section Nigri reveals drivers in fungal speciation.</title>
        <authorList>
            <consortium name="DOE Joint Genome Institute"/>
            <person name="Vesth T.C."/>
            <person name="Nybo J."/>
            <person name="Theobald S."/>
            <person name="Brandl J."/>
            <person name="Frisvad J.C."/>
            <person name="Nielsen K.F."/>
            <person name="Lyhne E.K."/>
            <person name="Kogle M.E."/>
            <person name="Kuo A."/>
            <person name="Riley R."/>
            <person name="Clum A."/>
            <person name="Nolan M."/>
            <person name="Lipzen A."/>
            <person name="Salamov A."/>
            <person name="Henrissat B."/>
            <person name="Wiebenga A."/>
            <person name="De Vries R.P."/>
            <person name="Grigoriev I.V."/>
            <person name="Mortensen U.H."/>
            <person name="Andersen M.R."/>
            <person name="Baker S.E."/>
        </authorList>
    </citation>
    <scope>NUCLEOTIDE SEQUENCE [LARGE SCALE GENOMIC DNA]</scope>
    <source>
        <strain evidence="1">CBS 115656</strain>
    </source>
</reference>
<sequence length="148" mass="17413">MSNLPDIRDEILKGNAKRIIIRIKSEGSEDCRTTAYRIVGEVFPDWKQDNRILFLAIQVWGNRIFVNVDVNRDNYNYDTAHKDQTVLPVYVLLRHWGNWHLIRWPQEDRSVAVQLAELHRVTGYGAEIPFYENHNSCVVHANPREFPK</sequence>
<evidence type="ECO:0000313" key="1">
    <source>
        <dbReference type="EMBL" id="PYH38075.1"/>
    </source>
</evidence>
<dbReference type="OrthoDB" id="4358740at2759"/>
<organism evidence="1 2">
    <name type="scientific">Aspergillus neoniger (strain CBS 115656)</name>
    <dbReference type="NCBI Taxonomy" id="1448310"/>
    <lineage>
        <taxon>Eukaryota</taxon>
        <taxon>Fungi</taxon>
        <taxon>Dikarya</taxon>
        <taxon>Ascomycota</taxon>
        <taxon>Pezizomycotina</taxon>
        <taxon>Eurotiomycetes</taxon>
        <taxon>Eurotiomycetidae</taxon>
        <taxon>Eurotiales</taxon>
        <taxon>Aspergillaceae</taxon>
        <taxon>Aspergillus</taxon>
        <taxon>Aspergillus subgen. Circumdati</taxon>
    </lineage>
</organism>
<dbReference type="AlphaFoldDB" id="A0A318YTG8"/>
<name>A0A318YTG8_ASPNB</name>
<proteinExistence type="predicted"/>
<keyword evidence="2" id="KW-1185">Reference proteome</keyword>
<gene>
    <name evidence="1" type="ORF">BO87DRAFT_422108</name>
</gene>